<gene>
    <name evidence="2" type="ORF">GM661_02140</name>
</gene>
<feature type="transmembrane region" description="Helical" evidence="1">
    <location>
        <begin position="193"/>
        <end position="214"/>
    </location>
</feature>
<keyword evidence="3" id="KW-1185">Reference proteome</keyword>
<dbReference type="Proteomes" id="UP000665020">
    <property type="component" value="Chromosome"/>
</dbReference>
<protein>
    <submittedName>
        <fullName evidence="2">DUF1385 domain-containing protein</fullName>
    </submittedName>
</protein>
<dbReference type="PANTHER" id="PTHR42867">
    <property type="entry name" value="MEMBRANE PROTEIN-RELATED"/>
    <property type="match status" value="1"/>
</dbReference>
<feature type="transmembrane region" description="Helical" evidence="1">
    <location>
        <begin position="127"/>
        <end position="147"/>
    </location>
</feature>
<accession>A0A8A7KBD7</accession>
<keyword evidence="1" id="KW-0472">Membrane</keyword>
<dbReference type="AlphaFoldDB" id="A0A8A7KBD7"/>
<reference evidence="2" key="1">
    <citation type="submission" date="2019-12" db="EMBL/GenBank/DDBJ databases">
        <authorList>
            <person name="zhang j."/>
            <person name="sun C.M."/>
        </authorList>
    </citation>
    <scope>NUCLEOTIDE SEQUENCE</scope>
    <source>
        <strain evidence="2">NS-1</strain>
    </source>
</reference>
<dbReference type="EMBL" id="CP046640">
    <property type="protein sequence ID" value="QTL96858.1"/>
    <property type="molecule type" value="Genomic_DNA"/>
</dbReference>
<name>A0A8A7KBD7_9FIRM</name>
<organism evidence="2 3">
    <name type="scientific">Iocasia fonsfrigidae</name>
    <dbReference type="NCBI Taxonomy" id="2682810"/>
    <lineage>
        <taxon>Bacteria</taxon>
        <taxon>Bacillati</taxon>
        <taxon>Bacillota</taxon>
        <taxon>Clostridia</taxon>
        <taxon>Halanaerobiales</taxon>
        <taxon>Halanaerobiaceae</taxon>
        <taxon>Iocasia</taxon>
    </lineage>
</organism>
<dbReference type="InterPro" id="IPR010787">
    <property type="entry name" value="DUF1385"/>
</dbReference>
<evidence type="ECO:0000313" key="2">
    <source>
        <dbReference type="EMBL" id="QTL96858.1"/>
    </source>
</evidence>
<sequence>MSKTNYGGQAVIEGVMMMGKDKIGIAVRRSPDDIVIEERELKPLDKRFSFLKWPFIRGVVSLFRTLIIGLKALNFSAEQVMEEEGEEIKPLELALSMLLAFSFAILLFVVLPAGIIHFIQGYIDNNIILNLFEGIIKITTFLGYLFIISRFNDIKRVFRYHGAEHKVIFNYESGQELSVKNARKFTTFHPRCGTNFLFIVILLSIFFFSFFGRPPLLQRILYHIMLLPVIAGTSYEIIKLSGKDSVNPLIKLIATPGLWVQRLTTAEPDDSMLEVAILALKTVLPNDERDEENE</sequence>
<dbReference type="Pfam" id="PF07136">
    <property type="entry name" value="DUF1385"/>
    <property type="match status" value="1"/>
</dbReference>
<evidence type="ECO:0000313" key="3">
    <source>
        <dbReference type="Proteomes" id="UP000665020"/>
    </source>
</evidence>
<dbReference type="PANTHER" id="PTHR42867:SF1">
    <property type="entry name" value="MEMBRANE PROTEIN-RELATED"/>
    <property type="match status" value="1"/>
</dbReference>
<keyword evidence="1" id="KW-1133">Transmembrane helix</keyword>
<feature type="transmembrane region" description="Helical" evidence="1">
    <location>
        <begin position="93"/>
        <end position="115"/>
    </location>
</feature>
<evidence type="ECO:0000256" key="1">
    <source>
        <dbReference type="SAM" id="Phobius"/>
    </source>
</evidence>
<proteinExistence type="predicted"/>
<keyword evidence="1" id="KW-0812">Transmembrane</keyword>
<dbReference type="KEGG" id="ifn:GM661_02140"/>
<dbReference type="RefSeq" id="WP_230868539.1">
    <property type="nucleotide sequence ID" value="NZ_CP046640.1"/>
</dbReference>